<dbReference type="SUPFAM" id="SSF50969">
    <property type="entry name" value="YVTN repeat-like/Quinoprotein amine dehydrogenase"/>
    <property type="match status" value="1"/>
</dbReference>
<protein>
    <recommendedName>
        <fullName evidence="5">Fibrinogen C-terminal domain-containing protein</fullName>
    </recommendedName>
</protein>
<evidence type="ECO:0000256" key="3">
    <source>
        <dbReference type="SAM" id="MobiDB-lite"/>
    </source>
</evidence>
<accession>A0A291DEF2</accession>
<keyword evidence="2" id="KW-0272">Extracellular matrix</keyword>
<dbReference type="Gene3D" id="2.60.120.260">
    <property type="entry name" value="Galactose-binding domain-like"/>
    <property type="match status" value="1"/>
</dbReference>
<keyword evidence="2" id="KW-0964">Secreted</keyword>
<dbReference type="SUPFAM" id="SSF56496">
    <property type="entry name" value="Fibrinogen C-terminal domain-like"/>
    <property type="match status" value="1"/>
</dbReference>
<dbReference type="PROSITE" id="PS51406">
    <property type="entry name" value="FIBRINOGEN_C_2"/>
    <property type="match status" value="1"/>
</dbReference>
<name>A0A291DEF2_9MICC</name>
<dbReference type="NCBIfam" id="NF040941">
    <property type="entry name" value="GGGWT_bact"/>
    <property type="match status" value="1"/>
</dbReference>
<dbReference type="InterPro" id="IPR002181">
    <property type="entry name" value="Fibrinogen_a/b/g_C_dom"/>
</dbReference>
<feature type="compositionally biased region" description="Basic and acidic residues" evidence="3">
    <location>
        <begin position="907"/>
        <end position="934"/>
    </location>
</feature>
<feature type="domain" description="Fibrinogen C-terminal" evidence="5">
    <location>
        <begin position="60"/>
        <end position="115"/>
    </location>
</feature>
<feature type="chain" id="PRO_5038558548" description="Fibrinogen C-terminal domain-containing protein" evidence="4">
    <location>
        <begin position="32"/>
        <end position="1174"/>
    </location>
</feature>
<feature type="compositionally biased region" description="Basic and acidic residues" evidence="3">
    <location>
        <begin position="1121"/>
        <end position="1139"/>
    </location>
</feature>
<dbReference type="InterPro" id="IPR014716">
    <property type="entry name" value="Fibrinogen_a/b/g_C_1"/>
</dbReference>
<evidence type="ECO:0000256" key="2">
    <source>
        <dbReference type="ARBA" id="ARBA00022530"/>
    </source>
</evidence>
<feature type="region of interest" description="Disordered" evidence="3">
    <location>
        <begin position="841"/>
        <end position="934"/>
    </location>
</feature>
<evidence type="ECO:0000259" key="5">
    <source>
        <dbReference type="PROSITE" id="PS51406"/>
    </source>
</evidence>
<gene>
    <name evidence="6" type="ORF">CO690_03395</name>
</gene>
<dbReference type="InterPro" id="IPR011044">
    <property type="entry name" value="Quino_amine_DH_bsu"/>
</dbReference>
<evidence type="ECO:0000256" key="4">
    <source>
        <dbReference type="SAM" id="SignalP"/>
    </source>
</evidence>
<dbReference type="InterPro" id="IPR036056">
    <property type="entry name" value="Fibrinogen-like_C"/>
</dbReference>
<feature type="signal peptide" evidence="4">
    <location>
        <begin position="1"/>
        <end position="31"/>
    </location>
</feature>
<keyword evidence="4" id="KW-0732">Signal</keyword>
<evidence type="ECO:0000256" key="1">
    <source>
        <dbReference type="ARBA" id="ARBA00004498"/>
    </source>
</evidence>
<dbReference type="Gene3D" id="2.60.40.10">
    <property type="entry name" value="Immunoglobulins"/>
    <property type="match status" value="1"/>
</dbReference>
<feature type="region of interest" description="Disordered" evidence="3">
    <location>
        <begin position="1107"/>
        <end position="1174"/>
    </location>
</feature>
<dbReference type="Gene3D" id="3.90.215.10">
    <property type="entry name" value="Gamma Fibrinogen, chain A, domain 1"/>
    <property type="match status" value="1"/>
</dbReference>
<evidence type="ECO:0000313" key="7">
    <source>
        <dbReference type="Proteomes" id="UP000218628"/>
    </source>
</evidence>
<organism evidence="6 7">
    <name type="scientific">Rothia mucilaginosa</name>
    <dbReference type="NCBI Taxonomy" id="43675"/>
    <lineage>
        <taxon>Bacteria</taxon>
        <taxon>Bacillati</taxon>
        <taxon>Actinomycetota</taxon>
        <taxon>Actinomycetes</taxon>
        <taxon>Micrococcales</taxon>
        <taxon>Micrococcaceae</taxon>
        <taxon>Rothia</taxon>
    </lineage>
</organism>
<sequence length="1174" mass="127583">MKAHLGMTGSGFSRSAITRSTLCLSIATALALPVAIPAITPSTAVEQTAEKRDSAFYNGTTSERAAASCWEAKQANPEAKSGAYWLYTPSMSQPTQFYCDQETDGGGWVKIGEGRDGWTENYEGQGDTSQLYSDAAPASSGMTLEQGKALSSLPAAKTPIQLSGTTISQLLNGTRPDQLPDGYRFRRALNTSGTKWQEATVDRRQTSEWTWALRSSAVWSNTTITNPDEFSSYNENGRRDWPDGTWEDHILRGQNNGFKTLMFDELASQDYRMGFRYGANSPISQDGSEPAITDARNSYIYGKESNGEASFGYTQMFLRPKLTQNDLNLGAIPDSGTPASARRALPNSRSADWRWRTSARTASGKTGEMNTYVEAITEVDHGNGTSSVFIGGDFEYLESSTGERVAQSNIAAFDPVTGELRRNFKLTVDGQVKAVEALPNNRLAVGGNFKLVNGEKHESFVVVDATTGEVAPEWAQVKVEDRIRTEVMTVKTIHRQGDYVYIGGTFTHIYESEKAGEAYSRNIARFKLGEPSNGVPGIVSIDRNWRQVFNGTVNGISASADNSHVYVAGYFTWLNGGLAYRVADITQHMQKGSPWAYQQSEIPAGANVSDLRNETKIWGFQFDVQDAGTGVWVGGTEHLISRYDKASLTPTYTAITRDGGDFQDLHLHGNTIYGACHCGDFLYQDSRNKRTPVGGSSVIHSVKLVAAFDKDSGKMLPEFSPAIKGDHGFGIWESFVDSKGTLWVGGDIHRSLGVHGTQDTVGFARFEARDVAPPPTPQNLKVELKDDKDVLTWDAVQDTGSVRYQILRDDRVIASTSGTKFEIDHTDNARYFVRAVDSSDNYSASTPVQVAPVRPTPTPTETATETPTADPTASVDPTAAADPTASADPSASASATPSAEATTEAPKVQDPDPKVEEPKPADPKPENPKEEAAKDQIVLPYASDWKYMVSTQAPNRKYGWKYNFHFSLEDIAQEAWQTGKTPIGVGTGNLNTSVKVPLVRSRHNIYAYTTIQLTREQASRDLVLTTYADDAIAVGVNGEEVGRSNFDTRGKLWNSAIASSSIDTATAQKTPVTFTVPASQLKAGENLIAVEVHPGISRRNVRPNVSFDLQATSKAPVAEQPAEKEGDKEADAPAAHEAEQPVVDNANNAAAGQGERRIVNNGVGTRVPMQSRRN</sequence>
<reference evidence="7" key="1">
    <citation type="submission" date="2017-09" db="EMBL/GenBank/DDBJ databases">
        <title>FDA dAtabase for Regulatory Grade micrObial Sequences (FDA-ARGOS): Supporting development and validation of Infectious Disease Dx tests.</title>
        <authorList>
            <person name="Minogue T."/>
            <person name="Wolcott M."/>
            <person name="Wasieloski L."/>
            <person name="Aguilar W."/>
            <person name="Moore D."/>
            <person name="Tallon L."/>
            <person name="Sadzewicz L."/>
            <person name="Ott S."/>
            <person name="Zhao X."/>
            <person name="Nagaraj S."/>
            <person name="Vavikolanu K."/>
            <person name="Aluvathingal J."/>
            <person name="Nadendla S."/>
            <person name="Sichtig H."/>
        </authorList>
    </citation>
    <scope>NUCLEOTIDE SEQUENCE [LARGE SCALE GENOMIC DNA]</scope>
    <source>
        <strain evidence="7">FDAARGOS_369</strain>
    </source>
</reference>
<dbReference type="EMBL" id="CP023510">
    <property type="protein sequence ID" value="ATF62773.1"/>
    <property type="molecule type" value="Genomic_DNA"/>
</dbReference>
<evidence type="ECO:0000313" key="6">
    <source>
        <dbReference type="EMBL" id="ATF62773.1"/>
    </source>
</evidence>
<dbReference type="GO" id="GO:0005975">
    <property type="term" value="P:carbohydrate metabolic process"/>
    <property type="evidence" value="ECO:0007669"/>
    <property type="project" value="UniProtKB-ARBA"/>
</dbReference>
<dbReference type="Proteomes" id="UP000218628">
    <property type="component" value="Chromosome"/>
</dbReference>
<proteinExistence type="predicted"/>
<dbReference type="AlphaFoldDB" id="A0A291DEF2"/>
<comment type="subcellular location">
    <subcellularLocation>
        <location evidence="1">Secreted</location>
        <location evidence="1">Extracellular space</location>
        <location evidence="1">Extracellular matrix</location>
    </subcellularLocation>
</comment>
<dbReference type="InterPro" id="IPR013783">
    <property type="entry name" value="Ig-like_fold"/>
</dbReference>
<feature type="compositionally biased region" description="Low complexity" evidence="3">
    <location>
        <begin position="846"/>
        <end position="906"/>
    </location>
</feature>